<keyword evidence="8 11" id="KW-1133">Transmembrane helix</keyword>
<dbReference type="GO" id="GO:0006508">
    <property type="term" value="P:proteolysis"/>
    <property type="evidence" value="ECO:0007669"/>
    <property type="project" value="UniProtKB-KW"/>
</dbReference>
<keyword evidence="10 11" id="KW-0472">Membrane</keyword>
<dbReference type="InterPro" id="IPR022919">
    <property type="entry name" value="Pept_M48_protease_HtpX"/>
</dbReference>
<dbReference type="NCBIfam" id="NF002322">
    <property type="entry name" value="PRK01265.1"/>
    <property type="match status" value="1"/>
</dbReference>
<protein>
    <recommendedName>
        <fullName evidence="11">Protease HtpX homolog</fullName>
        <ecNumber evidence="11">3.4.24.-</ecNumber>
    </recommendedName>
</protein>
<organism evidence="13 14">
    <name type="scientific">Aeropyrum pernix</name>
    <dbReference type="NCBI Taxonomy" id="56636"/>
    <lineage>
        <taxon>Archaea</taxon>
        <taxon>Thermoproteota</taxon>
        <taxon>Thermoprotei</taxon>
        <taxon>Desulfurococcales</taxon>
        <taxon>Desulfurococcaceae</taxon>
        <taxon>Aeropyrum</taxon>
    </lineage>
</organism>
<evidence type="ECO:0000256" key="2">
    <source>
        <dbReference type="ARBA" id="ARBA00022475"/>
    </source>
</evidence>
<evidence type="ECO:0000256" key="8">
    <source>
        <dbReference type="ARBA" id="ARBA00022989"/>
    </source>
</evidence>
<keyword evidence="5 11" id="KW-0479">Metal-binding</keyword>
<comment type="subcellular location">
    <subcellularLocation>
        <location evidence="11">Cell membrane</location>
        <topology evidence="11">Multi-pass membrane protein</topology>
    </subcellularLocation>
</comment>
<feature type="transmembrane region" description="Helical" evidence="11">
    <location>
        <begin position="82"/>
        <end position="104"/>
    </location>
</feature>
<evidence type="ECO:0000256" key="5">
    <source>
        <dbReference type="ARBA" id="ARBA00022723"/>
    </source>
</evidence>
<evidence type="ECO:0000256" key="10">
    <source>
        <dbReference type="ARBA" id="ARBA00023136"/>
    </source>
</evidence>
<dbReference type="PANTHER" id="PTHR43221">
    <property type="entry name" value="PROTEASE HTPX"/>
    <property type="match status" value="1"/>
</dbReference>
<keyword evidence="3 11" id="KW-0645">Protease</keyword>
<keyword evidence="6 11" id="KW-0378">Hydrolase</keyword>
<dbReference type="EMBL" id="BDMD01000065">
    <property type="protein sequence ID" value="GBF09411.1"/>
    <property type="molecule type" value="Genomic_DNA"/>
</dbReference>
<accession>A0A401HAD6</accession>
<feature type="transmembrane region" description="Helical" evidence="11">
    <location>
        <begin position="49"/>
        <end position="70"/>
    </location>
</feature>
<proteinExistence type="inferred from homology"/>
<dbReference type="OrthoDB" id="28389at2157"/>
<evidence type="ECO:0000313" key="14">
    <source>
        <dbReference type="Proteomes" id="UP000291213"/>
    </source>
</evidence>
<evidence type="ECO:0000256" key="1">
    <source>
        <dbReference type="ARBA" id="ARBA00009779"/>
    </source>
</evidence>
<comment type="cofactor">
    <cofactor evidence="11">
        <name>Zn(2+)</name>
        <dbReference type="ChEBI" id="CHEBI:29105"/>
    </cofactor>
    <text evidence="11">Binds 1 zinc ion per subunit.</text>
</comment>
<dbReference type="InterPro" id="IPR050083">
    <property type="entry name" value="HtpX_protease"/>
</dbReference>
<comment type="caution">
    <text evidence="13">The sequence shown here is derived from an EMBL/GenBank/DDBJ whole genome shotgun (WGS) entry which is preliminary data.</text>
</comment>
<dbReference type="CDD" id="cd07338">
    <property type="entry name" value="M48B_HtpX_like"/>
    <property type="match status" value="1"/>
</dbReference>
<sequence length="366" mass="39687">MLEFLFAWWWLGLVESLILAGVIALVAVNAHRIVGDAPQSLAALRASMGLTVLALIGGYIVVLGVAAWALDAFTGLSGTGVAFMLSLLAMAMVLVQWLFSPYIINMVYRTREPLPGEEWIVAEVEQLARRSGLKPPKVVVSEMNMPNAFAYGSPIAGSYVAVTRGLLRLLPRDEVRAVLAHEVGHLKHRDVTVILALSLIPVAAFLIGRALVWAGILGGGGGEKRGNPMALVAVGAALLAAGTVFQLIVSHFNRLREYYADAHSALVTGSPRSLQRALARIHAAYEHNPHLVEEARSNEMASMLFIVAPLTSLTASPLVDVDYLVERLKEQETNPLVELFSTHPPVSKRLRFLDRLASRIGGIEHY</sequence>
<dbReference type="InterPro" id="IPR001915">
    <property type="entry name" value="Peptidase_M48"/>
</dbReference>
<keyword evidence="2 11" id="KW-1003">Cell membrane</keyword>
<dbReference type="Pfam" id="PF01435">
    <property type="entry name" value="Peptidase_M48"/>
    <property type="match status" value="1"/>
</dbReference>
<evidence type="ECO:0000256" key="6">
    <source>
        <dbReference type="ARBA" id="ARBA00022801"/>
    </source>
</evidence>
<dbReference type="Gene3D" id="3.30.2010.10">
    <property type="entry name" value="Metalloproteases ('zincins'), catalytic domain"/>
    <property type="match status" value="1"/>
</dbReference>
<keyword evidence="7 11" id="KW-0862">Zinc</keyword>
<evidence type="ECO:0000256" key="7">
    <source>
        <dbReference type="ARBA" id="ARBA00022833"/>
    </source>
</evidence>
<feature type="transmembrane region" description="Helical" evidence="11">
    <location>
        <begin position="228"/>
        <end position="249"/>
    </location>
</feature>
<name>A0A401HAD6_AERPX</name>
<dbReference type="GO" id="GO:0008270">
    <property type="term" value="F:zinc ion binding"/>
    <property type="evidence" value="ECO:0007669"/>
    <property type="project" value="UniProtKB-UniRule"/>
</dbReference>
<dbReference type="Proteomes" id="UP000291213">
    <property type="component" value="Unassembled WGS sequence"/>
</dbReference>
<dbReference type="GO" id="GO:0004222">
    <property type="term" value="F:metalloendopeptidase activity"/>
    <property type="evidence" value="ECO:0007669"/>
    <property type="project" value="UniProtKB-UniRule"/>
</dbReference>
<evidence type="ECO:0000256" key="4">
    <source>
        <dbReference type="ARBA" id="ARBA00022692"/>
    </source>
</evidence>
<dbReference type="HAMAP" id="MF_00188">
    <property type="entry name" value="Pept_M48_protease_HtpX"/>
    <property type="match status" value="1"/>
</dbReference>
<feature type="transmembrane region" description="Helical" evidence="11">
    <location>
        <begin position="193"/>
        <end position="216"/>
    </location>
</feature>
<feature type="binding site" evidence="11">
    <location>
        <position position="257"/>
    </location>
    <ligand>
        <name>Zn(2+)</name>
        <dbReference type="ChEBI" id="CHEBI:29105"/>
        <note>catalytic</note>
    </ligand>
</feature>
<gene>
    <name evidence="11" type="primary">htpX</name>
    <name evidence="13" type="ORF">apy_11360</name>
</gene>
<feature type="transmembrane region" description="Helical" evidence="11">
    <location>
        <begin position="6"/>
        <end position="28"/>
    </location>
</feature>
<keyword evidence="4 11" id="KW-0812">Transmembrane</keyword>
<evidence type="ECO:0000256" key="9">
    <source>
        <dbReference type="ARBA" id="ARBA00023049"/>
    </source>
</evidence>
<evidence type="ECO:0000256" key="11">
    <source>
        <dbReference type="HAMAP-Rule" id="MF_00188"/>
    </source>
</evidence>
<feature type="domain" description="Peptidase M48" evidence="12">
    <location>
        <begin position="117"/>
        <end position="355"/>
    </location>
</feature>
<dbReference type="EC" id="3.4.24.-" evidence="11"/>
<dbReference type="AlphaFoldDB" id="A0A401HAD6"/>
<evidence type="ECO:0000313" key="13">
    <source>
        <dbReference type="EMBL" id="GBF09411.1"/>
    </source>
</evidence>
<keyword evidence="9 11" id="KW-0482">Metalloprotease</keyword>
<dbReference type="PANTHER" id="PTHR43221:SF2">
    <property type="entry name" value="PROTEASE HTPX HOMOLOG"/>
    <property type="match status" value="1"/>
</dbReference>
<evidence type="ECO:0000256" key="3">
    <source>
        <dbReference type="ARBA" id="ARBA00022670"/>
    </source>
</evidence>
<dbReference type="GO" id="GO:0005886">
    <property type="term" value="C:plasma membrane"/>
    <property type="evidence" value="ECO:0007669"/>
    <property type="project" value="UniProtKB-SubCell"/>
</dbReference>
<evidence type="ECO:0000259" key="12">
    <source>
        <dbReference type="Pfam" id="PF01435"/>
    </source>
</evidence>
<comment type="similarity">
    <text evidence="1 11">Belongs to the peptidase M48B family.</text>
</comment>
<feature type="binding site" evidence="11">
    <location>
        <position position="185"/>
    </location>
    <ligand>
        <name>Zn(2+)</name>
        <dbReference type="ChEBI" id="CHEBI:29105"/>
        <note>catalytic</note>
    </ligand>
</feature>
<feature type="active site" evidence="11">
    <location>
        <position position="182"/>
    </location>
</feature>
<feature type="binding site" evidence="11">
    <location>
        <position position="181"/>
    </location>
    <ligand>
        <name>Zn(2+)</name>
        <dbReference type="ChEBI" id="CHEBI:29105"/>
        <note>catalytic</note>
    </ligand>
</feature>
<dbReference type="RefSeq" id="WP_131160386.1">
    <property type="nucleotide sequence ID" value="NZ_BDMD01000065.1"/>
</dbReference>
<reference evidence="13 14" key="1">
    <citation type="submission" date="2017-02" db="EMBL/GenBank/DDBJ databases">
        <title>isolation and characterization of a novel temperate virus Aeropyrum globular virus 1 infecting hyperthermophilic archaeon Aeropyrum.</title>
        <authorList>
            <person name="Yumiya M."/>
            <person name="Yoshida T."/>
            <person name="Sako Y."/>
        </authorList>
    </citation>
    <scope>NUCLEOTIDE SEQUENCE [LARGE SCALE GENOMIC DNA]</scope>
    <source>
        <strain evidence="13 14">YK1-12-2013</strain>
    </source>
</reference>